<gene>
    <name evidence="5" type="ORF">DI526_20585</name>
</gene>
<dbReference type="InterPro" id="IPR006094">
    <property type="entry name" value="Oxid_FAD_bind_N"/>
</dbReference>
<dbReference type="PIRSF" id="PIRSF000136">
    <property type="entry name" value="LGO_GLO"/>
    <property type="match status" value="1"/>
</dbReference>
<reference evidence="5 6" key="1">
    <citation type="submission" date="2017-08" db="EMBL/GenBank/DDBJ databases">
        <title>Infants hospitalized years apart are colonized by the same room-sourced microbial strains.</title>
        <authorList>
            <person name="Brooks B."/>
            <person name="Olm M.R."/>
            <person name="Firek B.A."/>
            <person name="Baker R."/>
            <person name="Thomas B.C."/>
            <person name="Morowitz M.J."/>
            <person name="Banfield J.F."/>
        </authorList>
    </citation>
    <scope>NUCLEOTIDE SEQUENCE [LARGE SCALE GENOMIC DNA]</scope>
    <source>
        <strain evidence="5">S2_003_000_R2_4</strain>
    </source>
</reference>
<dbReference type="NCBIfam" id="TIGR01679">
    <property type="entry name" value="bact_FAD_ox"/>
    <property type="match status" value="1"/>
</dbReference>
<dbReference type="Proteomes" id="UP000249393">
    <property type="component" value="Unassembled WGS sequence"/>
</dbReference>
<dbReference type="GO" id="GO:0003885">
    <property type="term" value="F:D-arabinono-1,4-lactone oxidase activity"/>
    <property type="evidence" value="ECO:0007669"/>
    <property type="project" value="InterPro"/>
</dbReference>
<sequence length="424" mass="46187">MGPLKNWSGGVTCAPETFAQPETLEALCDLVRAAPKARMTGSRHSFTPLWLTDQVLINLDRLPGTLEVAEDRQTVWAPAGATLKDLTAALWAEGLSLLNQGDINAQTLAGACATGTHGTGETLGNLASHTEGFRVVLADGELVECDAAQRPELFQALRLSLGLLGVVVAIKLKVAPAYHLEERVFKLPLGAALERFDELAAAHRHFEFFAFPYAEEVLVKTLDPAAPDGEFEPPEEDDEALLAGFCEMSTAAPPMIPDLQRLLMRFAPSEPTPRQGPAFQIFPSTRVVRNEEMEYEVPRAEGVAAVKDVIAAVRADALPVCFPLMVRTVAADDIWISPQCQGPCTAISFHQYPKLPWRAFFPAIEARLRAHGGRPHWAKHHTLNAADVRELYPRLDNFLAAREAADPHGKFLNGHLGSLFASLS</sequence>
<dbReference type="InterPro" id="IPR007173">
    <property type="entry name" value="ALO_C"/>
</dbReference>
<keyword evidence="1" id="KW-0285">Flavoprotein</keyword>
<evidence type="ECO:0000259" key="4">
    <source>
        <dbReference type="PROSITE" id="PS51387"/>
    </source>
</evidence>
<dbReference type="RefSeq" id="WP_304282153.1">
    <property type="nucleotide sequence ID" value="NZ_QFQZ01000097.1"/>
</dbReference>
<protein>
    <submittedName>
        <fullName evidence="5">FAD-linked oxidoreductase</fullName>
    </submittedName>
</protein>
<feature type="domain" description="FAD-binding PCMH-type" evidence="4">
    <location>
        <begin position="11"/>
        <end position="177"/>
    </location>
</feature>
<dbReference type="EMBL" id="QFQZ01000097">
    <property type="protein sequence ID" value="PZR31119.1"/>
    <property type="molecule type" value="Genomic_DNA"/>
</dbReference>
<dbReference type="InterPro" id="IPR016171">
    <property type="entry name" value="Vanillyl_alc_oxidase_C-sub2"/>
</dbReference>
<dbReference type="InterPro" id="IPR016169">
    <property type="entry name" value="FAD-bd_PCMH_sub2"/>
</dbReference>
<organism evidence="5 6">
    <name type="scientific">Caulobacter segnis</name>
    <dbReference type="NCBI Taxonomy" id="88688"/>
    <lineage>
        <taxon>Bacteria</taxon>
        <taxon>Pseudomonadati</taxon>
        <taxon>Pseudomonadota</taxon>
        <taxon>Alphaproteobacteria</taxon>
        <taxon>Caulobacterales</taxon>
        <taxon>Caulobacteraceae</taxon>
        <taxon>Caulobacter</taxon>
    </lineage>
</organism>
<dbReference type="InterPro" id="IPR010031">
    <property type="entry name" value="FAD_lactone_oxidase-like"/>
</dbReference>
<evidence type="ECO:0000313" key="5">
    <source>
        <dbReference type="EMBL" id="PZR31119.1"/>
    </source>
</evidence>
<accession>A0A2W5UTP3</accession>
<name>A0A2W5UTP3_9CAUL</name>
<dbReference type="InterPro" id="IPR016166">
    <property type="entry name" value="FAD-bd_PCMH"/>
</dbReference>
<dbReference type="Pfam" id="PF04030">
    <property type="entry name" value="ALO"/>
    <property type="match status" value="1"/>
</dbReference>
<dbReference type="GO" id="GO:0016020">
    <property type="term" value="C:membrane"/>
    <property type="evidence" value="ECO:0007669"/>
    <property type="project" value="InterPro"/>
</dbReference>
<dbReference type="PANTHER" id="PTHR43762:SF1">
    <property type="entry name" value="D-ARABINONO-1,4-LACTONE OXIDASE"/>
    <property type="match status" value="1"/>
</dbReference>
<keyword evidence="3" id="KW-0560">Oxidoreductase</keyword>
<dbReference type="InterPro" id="IPR016167">
    <property type="entry name" value="FAD-bd_PCMH_sub1"/>
</dbReference>
<dbReference type="GO" id="GO:0071949">
    <property type="term" value="F:FAD binding"/>
    <property type="evidence" value="ECO:0007669"/>
    <property type="project" value="InterPro"/>
</dbReference>
<comment type="caution">
    <text evidence="5">The sequence shown here is derived from an EMBL/GenBank/DDBJ whole genome shotgun (WGS) entry which is preliminary data.</text>
</comment>
<dbReference type="Gene3D" id="3.30.70.2520">
    <property type="match status" value="1"/>
</dbReference>
<evidence type="ECO:0000256" key="3">
    <source>
        <dbReference type="ARBA" id="ARBA00023002"/>
    </source>
</evidence>
<evidence type="ECO:0000256" key="2">
    <source>
        <dbReference type="ARBA" id="ARBA00022827"/>
    </source>
</evidence>
<evidence type="ECO:0000313" key="6">
    <source>
        <dbReference type="Proteomes" id="UP000249393"/>
    </source>
</evidence>
<proteinExistence type="predicted"/>
<dbReference type="PANTHER" id="PTHR43762">
    <property type="entry name" value="L-GULONOLACTONE OXIDASE"/>
    <property type="match status" value="1"/>
</dbReference>
<dbReference type="AlphaFoldDB" id="A0A2W5UTP3"/>
<dbReference type="SUPFAM" id="SSF56176">
    <property type="entry name" value="FAD-binding/transporter-associated domain-like"/>
    <property type="match status" value="1"/>
</dbReference>
<dbReference type="Pfam" id="PF01565">
    <property type="entry name" value="FAD_binding_4"/>
    <property type="match status" value="1"/>
</dbReference>
<dbReference type="Gene3D" id="3.30.43.10">
    <property type="entry name" value="Uridine Diphospho-n-acetylenolpyruvylglucosamine Reductase, domain 2"/>
    <property type="match status" value="1"/>
</dbReference>
<dbReference type="PROSITE" id="PS51387">
    <property type="entry name" value="FAD_PCMH"/>
    <property type="match status" value="1"/>
</dbReference>
<dbReference type="Gene3D" id="1.10.45.10">
    <property type="entry name" value="Vanillyl-alcohol Oxidase, Chain A, domain 4"/>
    <property type="match status" value="1"/>
</dbReference>
<keyword evidence="2" id="KW-0274">FAD</keyword>
<dbReference type="Gene3D" id="3.30.465.10">
    <property type="match status" value="1"/>
</dbReference>
<dbReference type="InterPro" id="IPR036318">
    <property type="entry name" value="FAD-bd_PCMH-like_sf"/>
</dbReference>
<evidence type="ECO:0000256" key="1">
    <source>
        <dbReference type="ARBA" id="ARBA00022630"/>
    </source>
</evidence>